<name>A0ABR6UA51_9ACTN</name>
<evidence type="ECO:0000313" key="2">
    <source>
        <dbReference type="Proteomes" id="UP000604001"/>
    </source>
</evidence>
<sequence>MDSIILSLPAEDVSPLANFAREHGAVSVLDLIAVIVRHSDDLKALRKADRVAGRLMNGLLSGGL</sequence>
<gene>
    <name evidence="1" type="ORF">H7344_13525</name>
</gene>
<proteinExistence type="predicted"/>
<keyword evidence="2" id="KW-1185">Reference proteome</keyword>
<comment type="caution">
    <text evidence="1">The sequence shown here is derived from an EMBL/GenBank/DDBJ whole genome shotgun (WGS) entry which is preliminary data.</text>
</comment>
<evidence type="ECO:0000313" key="1">
    <source>
        <dbReference type="EMBL" id="MBC2961320.1"/>
    </source>
</evidence>
<dbReference type="EMBL" id="JACMYC010000007">
    <property type="protein sequence ID" value="MBC2961320.1"/>
    <property type="molecule type" value="Genomic_DNA"/>
</dbReference>
<organism evidence="1 2">
    <name type="scientific">Nocardioides deserti</name>
    <dbReference type="NCBI Taxonomy" id="1588644"/>
    <lineage>
        <taxon>Bacteria</taxon>
        <taxon>Bacillati</taxon>
        <taxon>Actinomycetota</taxon>
        <taxon>Actinomycetes</taxon>
        <taxon>Propionibacteriales</taxon>
        <taxon>Nocardioidaceae</taxon>
        <taxon>Nocardioides</taxon>
    </lineage>
</organism>
<dbReference type="Proteomes" id="UP000604001">
    <property type="component" value="Unassembled WGS sequence"/>
</dbReference>
<dbReference type="RefSeq" id="WP_186346534.1">
    <property type="nucleotide sequence ID" value="NZ_BMMR01000001.1"/>
</dbReference>
<reference evidence="1 2" key="1">
    <citation type="submission" date="2020-08" db="EMBL/GenBank/DDBJ databases">
        <title>novel species in genus Nocardioides.</title>
        <authorList>
            <person name="Zhang G."/>
        </authorList>
    </citation>
    <scope>NUCLEOTIDE SEQUENCE [LARGE SCALE GENOMIC DNA]</scope>
    <source>
        <strain evidence="1 2">SC8A-24</strain>
    </source>
</reference>
<protein>
    <recommendedName>
        <fullName evidence="3">CopG family transcriptional regulator</fullName>
    </recommendedName>
</protein>
<evidence type="ECO:0008006" key="3">
    <source>
        <dbReference type="Google" id="ProtNLM"/>
    </source>
</evidence>
<accession>A0ABR6UA51</accession>